<evidence type="ECO:0000313" key="2">
    <source>
        <dbReference type="EMBL" id="SDO00510.1"/>
    </source>
</evidence>
<dbReference type="Proteomes" id="UP000298252">
    <property type="component" value="Unassembled WGS sequence"/>
</dbReference>
<dbReference type="RefSeq" id="WP_092341342.1">
    <property type="nucleotide sequence ID" value="NZ_FNIB01000009.1"/>
</dbReference>
<keyword evidence="1" id="KW-0812">Transmembrane</keyword>
<feature type="transmembrane region" description="Helical" evidence="1">
    <location>
        <begin position="22"/>
        <end position="47"/>
    </location>
</feature>
<accession>A0A4R8V4T3</accession>
<protein>
    <submittedName>
        <fullName evidence="2">Uncharacterized protein</fullName>
    </submittedName>
</protein>
<evidence type="ECO:0000313" key="4">
    <source>
        <dbReference type="Proteomes" id="UP000199639"/>
    </source>
</evidence>
<evidence type="ECO:0000256" key="1">
    <source>
        <dbReference type="SAM" id="Phobius"/>
    </source>
</evidence>
<dbReference type="Proteomes" id="UP000199639">
    <property type="component" value="Unassembled WGS sequence"/>
</dbReference>
<keyword evidence="1" id="KW-1133">Transmembrane helix</keyword>
<proteinExistence type="predicted"/>
<name>A0A4R8V4T3_9MICO</name>
<sequence>MKIGSKRLGGPGLRNADGAVDLASIMVGVLVAGAVAGIIAAVVFAVIPWAQDRAAKAQLDAVHSAESVTYAQSTESGAAKYQTAKGLSDYGLLQENVYVKVIAGDNCYFTSSTSKTGRTFWADSSSREIREGGTSTCVEAVTEDRDALVAAEVQRVGSQIVAYMKVTGGQLPPEIFNDPDRGQHEVPGGTVTDRDLRTYVTVAAFKTNDDETQETWSANGGSWIIQGNWGNSRDWDANYYALTFSGVTAESWEDSTGFYPIGG</sequence>
<dbReference type="STRING" id="1424659.SAMN05216368_10922"/>
<gene>
    <name evidence="3" type="ORF">E3O21_11640</name>
    <name evidence="2" type="ORF">SAMN05216368_10922</name>
</gene>
<organism evidence="2 4">
    <name type="scientific">Cryobacterium flavum</name>
    <dbReference type="NCBI Taxonomy" id="1424659"/>
    <lineage>
        <taxon>Bacteria</taxon>
        <taxon>Bacillati</taxon>
        <taxon>Actinomycetota</taxon>
        <taxon>Actinomycetes</taxon>
        <taxon>Micrococcales</taxon>
        <taxon>Microbacteriaceae</taxon>
        <taxon>Cryobacterium</taxon>
    </lineage>
</organism>
<dbReference type="EMBL" id="SOFD01000028">
    <property type="protein sequence ID" value="TFB76100.1"/>
    <property type="molecule type" value="Genomic_DNA"/>
</dbReference>
<evidence type="ECO:0000313" key="3">
    <source>
        <dbReference type="EMBL" id="TFB76100.1"/>
    </source>
</evidence>
<evidence type="ECO:0000313" key="5">
    <source>
        <dbReference type="Proteomes" id="UP000298252"/>
    </source>
</evidence>
<dbReference type="AlphaFoldDB" id="A0A4R8V4T3"/>
<keyword evidence="1" id="KW-0472">Membrane</keyword>
<keyword evidence="5" id="KW-1185">Reference proteome</keyword>
<reference evidence="2 4" key="1">
    <citation type="submission" date="2016-10" db="EMBL/GenBank/DDBJ databases">
        <authorList>
            <person name="Varghese N."/>
            <person name="Submissions S."/>
        </authorList>
    </citation>
    <scope>NUCLEOTIDE SEQUENCE [LARGE SCALE GENOMIC DNA]</scope>
    <source>
        <strain evidence="2 4">CGMCC 1.11215</strain>
    </source>
</reference>
<reference evidence="3 5" key="2">
    <citation type="submission" date="2019-03" db="EMBL/GenBank/DDBJ databases">
        <title>Genomics of glacier-inhabiting Cryobacterium strains.</title>
        <authorList>
            <person name="Liu Q."/>
            <person name="Xin Y.-H."/>
        </authorList>
    </citation>
    <scope>NUCLEOTIDE SEQUENCE [LARGE SCALE GENOMIC DNA]</scope>
    <source>
        <strain evidence="3 5">Hh8</strain>
    </source>
</reference>
<dbReference type="EMBL" id="FNIB01000009">
    <property type="protein sequence ID" value="SDO00510.1"/>
    <property type="molecule type" value="Genomic_DNA"/>
</dbReference>